<comment type="caution">
    <text evidence="1">The sequence shown here is derived from an EMBL/GenBank/DDBJ whole genome shotgun (WGS) entry which is preliminary data.</text>
</comment>
<evidence type="ECO:0000313" key="2">
    <source>
        <dbReference type="Proteomes" id="UP000439903"/>
    </source>
</evidence>
<name>A0A8H3XBR2_GIGMA</name>
<gene>
    <name evidence="1" type="ORF">F8M41_005056</name>
</gene>
<organism evidence="1 2">
    <name type="scientific">Gigaspora margarita</name>
    <dbReference type="NCBI Taxonomy" id="4874"/>
    <lineage>
        <taxon>Eukaryota</taxon>
        <taxon>Fungi</taxon>
        <taxon>Fungi incertae sedis</taxon>
        <taxon>Mucoromycota</taxon>
        <taxon>Glomeromycotina</taxon>
        <taxon>Glomeromycetes</taxon>
        <taxon>Diversisporales</taxon>
        <taxon>Gigasporaceae</taxon>
        <taxon>Gigaspora</taxon>
    </lineage>
</organism>
<dbReference type="AlphaFoldDB" id="A0A8H3XBR2"/>
<dbReference type="Proteomes" id="UP000439903">
    <property type="component" value="Unassembled WGS sequence"/>
</dbReference>
<evidence type="ECO:0000313" key="1">
    <source>
        <dbReference type="EMBL" id="KAF0433483.1"/>
    </source>
</evidence>
<accession>A0A8H3XBR2</accession>
<dbReference type="OrthoDB" id="10387297at2759"/>
<dbReference type="EMBL" id="WTPW01001472">
    <property type="protein sequence ID" value="KAF0433483.1"/>
    <property type="molecule type" value="Genomic_DNA"/>
</dbReference>
<proteinExistence type="predicted"/>
<sequence>MGVVPETNEEEKDDNSYDVEKAKKEFKNITSPTLFNLSDDFKNIVKKNLSSKIYYRFESDNITNSLSLKQFSSSMDGIGF</sequence>
<protein>
    <submittedName>
        <fullName evidence="1">Uncharacterized protein</fullName>
    </submittedName>
</protein>
<reference evidence="1 2" key="1">
    <citation type="journal article" date="2019" name="Environ. Microbiol.">
        <title>At the nexus of three kingdoms: the genome of the mycorrhizal fungus Gigaspora margarita provides insights into plant, endobacterial and fungal interactions.</title>
        <authorList>
            <person name="Venice F."/>
            <person name="Ghignone S."/>
            <person name="Salvioli di Fossalunga A."/>
            <person name="Amselem J."/>
            <person name="Novero M."/>
            <person name="Xianan X."/>
            <person name="Sedzielewska Toro K."/>
            <person name="Morin E."/>
            <person name="Lipzen A."/>
            <person name="Grigoriev I.V."/>
            <person name="Henrissat B."/>
            <person name="Martin F.M."/>
            <person name="Bonfante P."/>
        </authorList>
    </citation>
    <scope>NUCLEOTIDE SEQUENCE [LARGE SCALE GENOMIC DNA]</scope>
    <source>
        <strain evidence="1 2">BEG34</strain>
    </source>
</reference>
<keyword evidence="2" id="KW-1185">Reference proteome</keyword>